<dbReference type="InterPro" id="IPR005645">
    <property type="entry name" value="FSH-like_dom"/>
</dbReference>
<dbReference type="AlphaFoldDB" id="A0A7E4V9M8"/>
<dbReference type="PANTHER" id="PTHR48070:SF6">
    <property type="entry name" value="ESTERASE OVCA2"/>
    <property type="match status" value="1"/>
</dbReference>
<proteinExistence type="inferred from homology"/>
<sequence length="258" mass="27569">MSVIVERHVVAGQQTHSWEQHSIDGKVHCRRFHFAVSSVSFAFSIMATIKFKALCLHGYRQDGAAMRAKIGGLRKALKKVEWVFLDAANLASTSETATDPSTERSWYNNIDNGTGFAYDSAEEPTGFEASVKAVDDIIAAQGPFDVLISFSQGACFAQLYLAQKAEQGPLPFKAAIFCAGFIAQAPSLLPLASKELSIPSLFIHSENDQIIPAAATIAQSKKFSGSATCLHTGGHGFPSASILKPALVEFSTANGLTA</sequence>
<protein>
    <submittedName>
        <fullName evidence="5">FSH1 domain-containing protein</fullName>
    </submittedName>
</protein>
<dbReference type="GO" id="GO:0032526">
    <property type="term" value="P:response to retinoic acid"/>
    <property type="evidence" value="ECO:0007669"/>
    <property type="project" value="TreeGrafter"/>
</dbReference>
<reference evidence="5" key="2">
    <citation type="submission" date="2020-10" db="UniProtKB">
        <authorList>
            <consortium name="WormBaseParasite"/>
        </authorList>
    </citation>
    <scope>IDENTIFICATION</scope>
</reference>
<dbReference type="GO" id="GO:0016787">
    <property type="term" value="F:hydrolase activity"/>
    <property type="evidence" value="ECO:0007669"/>
    <property type="project" value="UniProtKB-KW"/>
</dbReference>
<dbReference type="WBParaSite" id="Pan_g18289.t1">
    <property type="protein sequence ID" value="Pan_g18289.t1"/>
    <property type="gene ID" value="Pan_g18289"/>
</dbReference>
<comment type="similarity">
    <text evidence="1">Belongs to the LovG family.</text>
</comment>
<dbReference type="GO" id="GO:0005634">
    <property type="term" value="C:nucleus"/>
    <property type="evidence" value="ECO:0007669"/>
    <property type="project" value="TreeGrafter"/>
</dbReference>
<keyword evidence="4" id="KW-1185">Reference proteome</keyword>
<accession>A0A7E4V9M8</accession>
<reference evidence="4" key="1">
    <citation type="journal article" date="2013" name="Genetics">
        <title>The draft genome and transcriptome of Panagrellus redivivus are shaped by the harsh demands of a free-living lifestyle.</title>
        <authorList>
            <person name="Srinivasan J."/>
            <person name="Dillman A.R."/>
            <person name="Macchietto M.G."/>
            <person name="Heikkinen L."/>
            <person name="Lakso M."/>
            <person name="Fracchia K.M."/>
            <person name="Antoshechkin I."/>
            <person name="Mortazavi A."/>
            <person name="Wong G."/>
            <person name="Sternberg P.W."/>
        </authorList>
    </citation>
    <scope>NUCLEOTIDE SEQUENCE [LARGE SCALE GENOMIC DNA]</scope>
    <source>
        <strain evidence="4">MT8872</strain>
    </source>
</reference>
<dbReference type="InterPro" id="IPR050593">
    <property type="entry name" value="LovG"/>
</dbReference>
<name>A0A7E4V9M8_PANRE</name>
<evidence type="ECO:0000259" key="3">
    <source>
        <dbReference type="Pfam" id="PF03959"/>
    </source>
</evidence>
<keyword evidence="2" id="KW-0378">Hydrolase</keyword>
<feature type="domain" description="Serine hydrolase" evidence="3">
    <location>
        <begin position="49"/>
        <end position="240"/>
    </location>
</feature>
<dbReference type="GO" id="GO:0005737">
    <property type="term" value="C:cytoplasm"/>
    <property type="evidence" value="ECO:0007669"/>
    <property type="project" value="TreeGrafter"/>
</dbReference>
<dbReference type="SUPFAM" id="SSF53474">
    <property type="entry name" value="alpha/beta-Hydrolases"/>
    <property type="match status" value="1"/>
</dbReference>
<dbReference type="Proteomes" id="UP000492821">
    <property type="component" value="Unassembled WGS sequence"/>
</dbReference>
<evidence type="ECO:0000256" key="1">
    <source>
        <dbReference type="ARBA" id="ARBA00005863"/>
    </source>
</evidence>
<evidence type="ECO:0000256" key="2">
    <source>
        <dbReference type="ARBA" id="ARBA00022801"/>
    </source>
</evidence>
<evidence type="ECO:0000313" key="5">
    <source>
        <dbReference type="WBParaSite" id="Pan_g18289.t1"/>
    </source>
</evidence>
<dbReference type="InterPro" id="IPR029058">
    <property type="entry name" value="AB_hydrolase_fold"/>
</dbReference>
<dbReference type="PANTHER" id="PTHR48070">
    <property type="entry name" value="ESTERASE OVCA2"/>
    <property type="match status" value="1"/>
</dbReference>
<dbReference type="Pfam" id="PF03959">
    <property type="entry name" value="FSH1"/>
    <property type="match status" value="1"/>
</dbReference>
<organism evidence="4 5">
    <name type="scientific">Panagrellus redivivus</name>
    <name type="common">Microworm</name>
    <dbReference type="NCBI Taxonomy" id="6233"/>
    <lineage>
        <taxon>Eukaryota</taxon>
        <taxon>Metazoa</taxon>
        <taxon>Ecdysozoa</taxon>
        <taxon>Nematoda</taxon>
        <taxon>Chromadorea</taxon>
        <taxon>Rhabditida</taxon>
        <taxon>Tylenchina</taxon>
        <taxon>Panagrolaimomorpha</taxon>
        <taxon>Panagrolaimoidea</taxon>
        <taxon>Panagrolaimidae</taxon>
        <taxon>Panagrellus</taxon>
    </lineage>
</organism>
<evidence type="ECO:0000313" key="4">
    <source>
        <dbReference type="Proteomes" id="UP000492821"/>
    </source>
</evidence>
<dbReference type="Gene3D" id="3.40.50.1820">
    <property type="entry name" value="alpha/beta hydrolase"/>
    <property type="match status" value="1"/>
</dbReference>